<accession>M3GTV6</accession>
<reference evidence="3 4" key="1">
    <citation type="submission" date="2013-01" db="EMBL/GenBank/DDBJ databases">
        <authorList>
            <person name="Harkins D.M."/>
            <person name="Durkin A.S."/>
            <person name="Brinkac L.M."/>
            <person name="Haft D.H."/>
            <person name="Selengut J.D."/>
            <person name="Sanka R."/>
            <person name="DePew J."/>
            <person name="Purushe J."/>
            <person name="Picardeau M."/>
            <person name="Werts C."/>
            <person name="Goarant C."/>
            <person name="Vinetz J.M."/>
            <person name="Sutton G.G."/>
            <person name="Nierman W.C."/>
            <person name="Fouts D.E."/>
        </authorList>
    </citation>
    <scope>NUCLEOTIDE SEQUENCE [LARGE SCALE GENOMIC DNA]</scope>
    <source>
        <strain evidence="3 4">200701203</strain>
    </source>
</reference>
<dbReference type="Pfam" id="PF06508">
    <property type="entry name" value="QueC"/>
    <property type="match status" value="1"/>
</dbReference>
<evidence type="ECO:0000313" key="3">
    <source>
        <dbReference type="EMBL" id="EMF98258.1"/>
    </source>
</evidence>
<dbReference type="EMBL" id="AKWO02000090">
    <property type="protein sequence ID" value="EMF98258.1"/>
    <property type="molecule type" value="Genomic_DNA"/>
</dbReference>
<name>M3GTV6_LEPBO</name>
<organism evidence="3 4">
    <name type="scientific">Leptospira borgpetersenii str. 200701203</name>
    <dbReference type="NCBI Taxonomy" id="1193007"/>
    <lineage>
        <taxon>Bacteria</taxon>
        <taxon>Pseudomonadati</taxon>
        <taxon>Spirochaetota</taxon>
        <taxon>Spirochaetia</taxon>
        <taxon>Leptospirales</taxon>
        <taxon>Leptospiraceae</taxon>
        <taxon>Leptospira</taxon>
    </lineage>
</organism>
<dbReference type="GO" id="GO:0008616">
    <property type="term" value="P:tRNA queuosine(34) biosynthetic process"/>
    <property type="evidence" value="ECO:0007669"/>
    <property type="project" value="UniProtKB-KW"/>
</dbReference>
<feature type="region of interest" description="Disordered" evidence="2">
    <location>
        <begin position="1"/>
        <end position="27"/>
    </location>
</feature>
<protein>
    <submittedName>
        <fullName evidence="3">Queuosine biosynthesis protein QueC-like protein</fullName>
    </submittedName>
</protein>
<keyword evidence="1" id="KW-0671">Queuosine biosynthesis</keyword>
<sequence>MNSRKDKNSKGKNSDTKRKKSSQENDKAVVLLSGGLDSTTCLYQALADGKKSKLFPSTTDKNIKLNCFMRKNNPPIRNFSHNSKVKTGIIFRFVTDSEIAQSS</sequence>
<dbReference type="Gene3D" id="3.40.50.620">
    <property type="entry name" value="HUPs"/>
    <property type="match status" value="1"/>
</dbReference>
<dbReference type="Proteomes" id="UP000011783">
    <property type="component" value="Unassembled WGS sequence"/>
</dbReference>
<dbReference type="InterPro" id="IPR018317">
    <property type="entry name" value="QueC"/>
</dbReference>
<evidence type="ECO:0000313" key="4">
    <source>
        <dbReference type="Proteomes" id="UP000011783"/>
    </source>
</evidence>
<dbReference type="SUPFAM" id="SSF52402">
    <property type="entry name" value="Adenine nucleotide alpha hydrolases-like"/>
    <property type="match status" value="1"/>
</dbReference>
<evidence type="ECO:0000256" key="2">
    <source>
        <dbReference type="SAM" id="MobiDB-lite"/>
    </source>
</evidence>
<dbReference type="BioCyc" id="LBOR1193007:G11KN-1072-MONOMER"/>
<dbReference type="AlphaFoldDB" id="M3GTV6"/>
<comment type="caution">
    <text evidence="3">The sequence shown here is derived from an EMBL/GenBank/DDBJ whole genome shotgun (WGS) entry which is preliminary data.</text>
</comment>
<evidence type="ECO:0000256" key="1">
    <source>
        <dbReference type="ARBA" id="ARBA00022785"/>
    </source>
</evidence>
<proteinExistence type="predicted"/>
<dbReference type="InterPro" id="IPR014729">
    <property type="entry name" value="Rossmann-like_a/b/a_fold"/>
</dbReference>
<gene>
    <name evidence="3" type="ORF">LEP1GSC123_1637</name>
</gene>